<name>A0ACB8E8K6_9SAUR</name>
<gene>
    <name evidence="1" type="ORF">K3G42_021914</name>
</gene>
<accession>A0ACB8E8K6</accession>
<keyword evidence="2" id="KW-1185">Reference proteome</keyword>
<organism evidence="1 2">
    <name type="scientific">Sphaerodactylus townsendi</name>
    <dbReference type="NCBI Taxonomy" id="933632"/>
    <lineage>
        <taxon>Eukaryota</taxon>
        <taxon>Metazoa</taxon>
        <taxon>Chordata</taxon>
        <taxon>Craniata</taxon>
        <taxon>Vertebrata</taxon>
        <taxon>Euteleostomi</taxon>
        <taxon>Lepidosauria</taxon>
        <taxon>Squamata</taxon>
        <taxon>Bifurcata</taxon>
        <taxon>Gekkota</taxon>
        <taxon>Sphaerodactylidae</taxon>
        <taxon>Sphaerodactylus</taxon>
    </lineage>
</organism>
<reference evidence="1" key="1">
    <citation type="submission" date="2021-08" db="EMBL/GenBank/DDBJ databases">
        <title>The first chromosome-level gecko genome reveals the dynamic sex chromosomes of Neotropical dwarf geckos (Sphaerodactylidae: Sphaerodactylus).</title>
        <authorList>
            <person name="Pinto B.J."/>
            <person name="Keating S.E."/>
            <person name="Gamble T."/>
        </authorList>
    </citation>
    <scope>NUCLEOTIDE SEQUENCE</scope>
    <source>
        <strain evidence="1">TG3544</strain>
    </source>
</reference>
<evidence type="ECO:0000313" key="1">
    <source>
        <dbReference type="EMBL" id="KAH7988762.1"/>
    </source>
</evidence>
<dbReference type="EMBL" id="CM037623">
    <property type="protein sequence ID" value="KAH7988762.1"/>
    <property type="molecule type" value="Genomic_DNA"/>
</dbReference>
<evidence type="ECO:0000313" key="2">
    <source>
        <dbReference type="Proteomes" id="UP000827872"/>
    </source>
</evidence>
<sequence length="112" mass="12827">MEDSLNEYHLTICDREQFWMETMLSEGTRINIRRTFRSPEQRTADKIAANTKKRNTSAPTQIKAVREAKHQQLLPNNTVDGYGQSNNPHRRLTVLDKGGGNQDYSILLLLGI</sequence>
<dbReference type="Proteomes" id="UP000827872">
    <property type="component" value="Linkage Group LG10"/>
</dbReference>
<proteinExistence type="predicted"/>
<comment type="caution">
    <text evidence="1">The sequence shown here is derived from an EMBL/GenBank/DDBJ whole genome shotgun (WGS) entry which is preliminary data.</text>
</comment>
<protein>
    <submittedName>
        <fullName evidence="1">Uncharacterized protein</fullName>
    </submittedName>
</protein>